<evidence type="ECO:0000313" key="2">
    <source>
        <dbReference type="EMBL" id="MBB6562413.1"/>
    </source>
</evidence>
<sequence length="147" mass="15397">MTRRLLQAATAAMALIPVATGVLTMMGIDDPLYHASGLPRDALLDGNLRFFGGVWLALGLAMLSLVPQIEREGRLFAVLWGAVFLGGVGRALSMAWLGLPPAPFIGFTALELLGAPAFIAWQRQVAARDGHAGGAGPALQKSPPRQG</sequence>
<evidence type="ECO:0000256" key="1">
    <source>
        <dbReference type="SAM" id="Phobius"/>
    </source>
</evidence>
<comment type="caution">
    <text evidence="2">The sequence shown here is derived from an EMBL/GenBank/DDBJ whole genome shotgun (WGS) entry which is preliminary data.</text>
</comment>
<reference evidence="2 3" key="1">
    <citation type="submission" date="2020-08" db="EMBL/GenBank/DDBJ databases">
        <title>Functional genomics of gut bacteria from endangered species of beetles.</title>
        <authorList>
            <person name="Carlos-Shanley C."/>
        </authorList>
    </citation>
    <scope>NUCLEOTIDE SEQUENCE [LARGE SCALE GENOMIC DNA]</scope>
    <source>
        <strain evidence="2 3">S00198</strain>
    </source>
</reference>
<feature type="transmembrane region" description="Helical" evidence="1">
    <location>
        <begin position="104"/>
        <end position="121"/>
    </location>
</feature>
<evidence type="ECO:0000313" key="3">
    <source>
        <dbReference type="Proteomes" id="UP000575083"/>
    </source>
</evidence>
<name>A0A7X0PI72_9BURK</name>
<dbReference type="AlphaFoldDB" id="A0A7X0PI72"/>
<dbReference type="InterPro" id="IPR025597">
    <property type="entry name" value="DUF4345"/>
</dbReference>
<feature type="transmembrane region" description="Helical" evidence="1">
    <location>
        <begin position="48"/>
        <end position="66"/>
    </location>
</feature>
<dbReference type="RefSeq" id="WP_184862392.1">
    <property type="nucleotide sequence ID" value="NZ_JACHLK010000012.1"/>
</dbReference>
<dbReference type="Pfam" id="PF14248">
    <property type="entry name" value="DUF4345"/>
    <property type="match status" value="1"/>
</dbReference>
<feature type="transmembrane region" description="Helical" evidence="1">
    <location>
        <begin position="78"/>
        <end position="98"/>
    </location>
</feature>
<protein>
    <recommendedName>
        <fullName evidence="4">DUF4345 domain-containing protein</fullName>
    </recommendedName>
</protein>
<dbReference type="Proteomes" id="UP000575083">
    <property type="component" value="Unassembled WGS sequence"/>
</dbReference>
<keyword evidence="1" id="KW-1133">Transmembrane helix</keyword>
<keyword evidence="1" id="KW-0472">Membrane</keyword>
<dbReference type="EMBL" id="JACHLK010000012">
    <property type="protein sequence ID" value="MBB6562413.1"/>
    <property type="molecule type" value="Genomic_DNA"/>
</dbReference>
<organism evidence="2 3">
    <name type="scientific">Acidovorax soli</name>
    <dbReference type="NCBI Taxonomy" id="592050"/>
    <lineage>
        <taxon>Bacteria</taxon>
        <taxon>Pseudomonadati</taxon>
        <taxon>Pseudomonadota</taxon>
        <taxon>Betaproteobacteria</taxon>
        <taxon>Burkholderiales</taxon>
        <taxon>Comamonadaceae</taxon>
        <taxon>Acidovorax</taxon>
    </lineage>
</organism>
<gene>
    <name evidence="2" type="ORF">HNP48_005123</name>
</gene>
<evidence type="ECO:0008006" key="4">
    <source>
        <dbReference type="Google" id="ProtNLM"/>
    </source>
</evidence>
<keyword evidence="1" id="KW-0812">Transmembrane</keyword>
<keyword evidence="3" id="KW-1185">Reference proteome</keyword>
<proteinExistence type="predicted"/>
<accession>A0A7X0PI72</accession>